<feature type="domain" description="O-antigen ligase-related" evidence="6">
    <location>
        <begin position="214"/>
        <end position="362"/>
    </location>
</feature>
<evidence type="ECO:0000256" key="4">
    <source>
        <dbReference type="ARBA" id="ARBA00023136"/>
    </source>
</evidence>
<dbReference type="AlphaFoldDB" id="A0A0A2E5L7"/>
<comment type="subcellular location">
    <subcellularLocation>
        <location evidence="1">Membrane</location>
        <topology evidence="1">Multi-pass membrane protein</topology>
    </subcellularLocation>
</comment>
<dbReference type="eggNOG" id="ENOG50332KB">
    <property type="taxonomic scope" value="Bacteria"/>
</dbReference>
<feature type="transmembrane region" description="Helical" evidence="5">
    <location>
        <begin position="91"/>
        <end position="111"/>
    </location>
</feature>
<feature type="transmembrane region" description="Helical" evidence="5">
    <location>
        <begin position="63"/>
        <end position="84"/>
    </location>
</feature>
<evidence type="ECO:0000256" key="3">
    <source>
        <dbReference type="ARBA" id="ARBA00022989"/>
    </source>
</evidence>
<keyword evidence="8" id="KW-0436">Ligase</keyword>
<feature type="transmembrane region" description="Helical" evidence="5">
    <location>
        <begin position="355"/>
        <end position="374"/>
    </location>
</feature>
<dbReference type="GO" id="GO:0016874">
    <property type="term" value="F:ligase activity"/>
    <property type="evidence" value="ECO:0007669"/>
    <property type="project" value="UniProtKB-KW"/>
</dbReference>
<dbReference type="PANTHER" id="PTHR37422:SF17">
    <property type="entry name" value="O-ANTIGEN LIGASE"/>
    <property type="match status" value="1"/>
</dbReference>
<evidence type="ECO:0000259" key="6">
    <source>
        <dbReference type="Pfam" id="PF04932"/>
    </source>
</evidence>
<dbReference type="InterPro" id="IPR007016">
    <property type="entry name" value="O-antigen_ligase-rel_domated"/>
</dbReference>
<evidence type="ECO:0000256" key="2">
    <source>
        <dbReference type="ARBA" id="ARBA00022692"/>
    </source>
</evidence>
<feature type="transmembrane region" description="Helical" evidence="5">
    <location>
        <begin position="212"/>
        <end position="245"/>
    </location>
</feature>
<feature type="transmembrane region" description="Helical" evidence="5">
    <location>
        <begin position="408"/>
        <end position="429"/>
    </location>
</feature>
<feature type="transmembrane region" description="Helical" evidence="5">
    <location>
        <begin position="150"/>
        <end position="168"/>
    </location>
</feature>
<proteinExistence type="predicted"/>
<organism evidence="7 9">
    <name type="scientific">Porphyromonas macacae</name>
    <dbReference type="NCBI Taxonomy" id="28115"/>
    <lineage>
        <taxon>Bacteria</taxon>
        <taxon>Pseudomonadati</taxon>
        <taxon>Bacteroidota</taxon>
        <taxon>Bacteroidia</taxon>
        <taxon>Bacteroidales</taxon>
        <taxon>Porphyromonadaceae</taxon>
        <taxon>Porphyromonas</taxon>
    </lineage>
</organism>
<accession>A0A0A2E5L7</accession>
<dbReference type="Proteomes" id="UP000030103">
    <property type="component" value="Unassembled WGS sequence"/>
</dbReference>
<keyword evidence="3 5" id="KW-1133">Transmembrane helix</keyword>
<protein>
    <submittedName>
        <fullName evidence="8">Lipid A core - O-antigen ligase and related enzymes</fullName>
    </submittedName>
    <submittedName>
        <fullName evidence="7">Polymerase</fullName>
    </submittedName>
</protein>
<reference evidence="7 9" key="1">
    <citation type="submission" date="2014-09" db="EMBL/GenBank/DDBJ databases">
        <title>Draft Genome Sequence of Porphyromonas macacae COT-192_OH2859.</title>
        <authorList>
            <person name="Wallis C."/>
            <person name="Deusch O."/>
            <person name="O'Flynn C."/>
            <person name="Davis I."/>
            <person name="Horsfall A."/>
            <person name="Kirkwood N."/>
            <person name="Harris S."/>
            <person name="Eisen J.A."/>
            <person name="Coil D.A."/>
            <person name="Darling A.E."/>
            <person name="Jospin G."/>
            <person name="Alexiev A."/>
        </authorList>
    </citation>
    <scope>NUCLEOTIDE SEQUENCE [LARGE SCALE GENOMIC DNA]</scope>
    <source>
        <strain evidence="9">COT-192 OH2859</strain>
        <strain evidence="7">COT-192_OH2859</strain>
    </source>
</reference>
<evidence type="ECO:0000256" key="5">
    <source>
        <dbReference type="SAM" id="Phobius"/>
    </source>
</evidence>
<gene>
    <name evidence="7" type="ORF">HQ47_08500</name>
    <name evidence="8" type="ORF">NCTC11632_01575</name>
</gene>
<keyword evidence="2 5" id="KW-0812">Transmembrane</keyword>
<feature type="transmembrane region" description="Helical" evidence="5">
    <location>
        <begin position="6"/>
        <end position="24"/>
    </location>
</feature>
<evidence type="ECO:0000256" key="1">
    <source>
        <dbReference type="ARBA" id="ARBA00004141"/>
    </source>
</evidence>
<evidence type="ECO:0000313" key="10">
    <source>
        <dbReference type="Proteomes" id="UP000254156"/>
    </source>
</evidence>
<feature type="transmembrane region" description="Helical" evidence="5">
    <location>
        <begin position="180"/>
        <end position="205"/>
    </location>
</feature>
<dbReference type="RefSeq" id="WP_025003833.1">
    <property type="nucleotide sequence ID" value="NZ_JASBZX010000001.1"/>
</dbReference>
<dbReference type="Pfam" id="PF04932">
    <property type="entry name" value="Wzy_C"/>
    <property type="match status" value="1"/>
</dbReference>
<dbReference type="OrthoDB" id="1050177at2"/>
<dbReference type="EMBL" id="JRFA01000025">
    <property type="protein sequence ID" value="KGN72897.1"/>
    <property type="molecule type" value="Genomic_DNA"/>
</dbReference>
<reference evidence="8 10" key="2">
    <citation type="submission" date="2018-06" db="EMBL/GenBank/DDBJ databases">
        <authorList>
            <consortium name="Pathogen Informatics"/>
            <person name="Doyle S."/>
        </authorList>
    </citation>
    <scope>NUCLEOTIDE SEQUENCE [LARGE SCALE GENOMIC DNA]</scope>
    <source>
        <strain evidence="8 10">NCTC11632</strain>
    </source>
</reference>
<keyword evidence="4 5" id="KW-0472">Membrane</keyword>
<dbReference type="EMBL" id="UGTF01000002">
    <property type="protein sequence ID" value="SUB89471.1"/>
    <property type="molecule type" value="Genomic_DNA"/>
</dbReference>
<dbReference type="GO" id="GO:0016020">
    <property type="term" value="C:membrane"/>
    <property type="evidence" value="ECO:0007669"/>
    <property type="project" value="UniProtKB-SubCell"/>
</dbReference>
<keyword evidence="9" id="KW-1185">Reference proteome</keyword>
<dbReference type="PANTHER" id="PTHR37422">
    <property type="entry name" value="TEICHURONIC ACID BIOSYNTHESIS PROTEIN TUAE"/>
    <property type="match status" value="1"/>
</dbReference>
<dbReference type="Proteomes" id="UP000254156">
    <property type="component" value="Unassembled WGS sequence"/>
</dbReference>
<dbReference type="STRING" id="28115.HQ47_08500"/>
<evidence type="ECO:0000313" key="9">
    <source>
        <dbReference type="Proteomes" id="UP000030103"/>
    </source>
</evidence>
<evidence type="ECO:0000313" key="7">
    <source>
        <dbReference type="EMBL" id="KGN72897.1"/>
    </source>
</evidence>
<feature type="transmembrane region" description="Helical" evidence="5">
    <location>
        <begin position="251"/>
        <end position="269"/>
    </location>
</feature>
<dbReference type="InterPro" id="IPR051533">
    <property type="entry name" value="WaaL-like"/>
</dbReference>
<feature type="transmembrane region" description="Helical" evidence="5">
    <location>
        <begin position="380"/>
        <end position="401"/>
    </location>
</feature>
<feature type="transmembrane region" description="Helical" evidence="5">
    <location>
        <begin position="36"/>
        <end position="57"/>
    </location>
</feature>
<name>A0A0A2E5L7_9PORP</name>
<evidence type="ECO:0000313" key="8">
    <source>
        <dbReference type="EMBL" id="SUB89471.1"/>
    </source>
</evidence>
<sequence>MAFLNYIYFIIISVFSLKLLLQREGKVRSSFDKRKVLLYTGPELFLLLIFSTGLLAFSTDLGGLDLMAIRLFVLELFCIIGLYIANRKIGINIPVMLYLIYMLWLFIGLFYSPSTTYGIRVILKYSYPLLLMLFVSSVVRDEEVFLKAGLYARMVALISLVVMLTNSYKLIQWDRFIPGVFWYGTAVTINYISMIVFSLAMYVFYGRKIKDIILAMLFFIPCIVLGFRTSIAGSSAALGLFILFYYKWKSLPLLLGLFILFFSILLFSPQVKKKMFLDKNINTENFIERKITIEDINSNGRFAMWAKLLEKHFKGKELLGSGTGSTQKYMYENYVFGGLKVPHNDFVQQLCDNGLIGIVLYLAMALFVVFHSFIEYSKNNNIYAVRVSAIVAGVSMGGVLLTMITDNVVNYSMATIAYPFGFYGMMLGLKRRQKNDISSNSFV</sequence>
<feature type="transmembrane region" description="Helical" evidence="5">
    <location>
        <begin position="117"/>
        <end position="138"/>
    </location>
</feature>